<dbReference type="SUPFAM" id="SSF53335">
    <property type="entry name" value="S-adenosyl-L-methionine-dependent methyltransferases"/>
    <property type="match status" value="1"/>
</dbReference>
<evidence type="ECO:0000313" key="4">
    <source>
        <dbReference type="Proteomes" id="UP000554235"/>
    </source>
</evidence>
<comment type="caution">
    <text evidence="3">The sequence shown here is derived from an EMBL/GenBank/DDBJ whole genome shotgun (WGS) entry which is preliminary data.</text>
</comment>
<dbReference type="Pfam" id="PF13489">
    <property type="entry name" value="Methyltransf_23"/>
    <property type="match status" value="1"/>
</dbReference>
<dbReference type="Proteomes" id="UP000554235">
    <property type="component" value="Unassembled WGS sequence"/>
</dbReference>
<evidence type="ECO:0000313" key="3">
    <source>
        <dbReference type="EMBL" id="KAF4472630.1"/>
    </source>
</evidence>
<comment type="similarity">
    <text evidence="1">Belongs to the methyltransferase superfamily. LaeA methyltransferase family.</text>
</comment>
<dbReference type="EMBL" id="JAADYS010000055">
    <property type="protein sequence ID" value="KAF4472630.1"/>
    <property type="molecule type" value="Genomic_DNA"/>
</dbReference>
<evidence type="ECO:0000256" key="2">
    <source>
        <dbReference type="SAM" id="MobiDB-lite"/>
    </source>
</evidence>
<proteinExistence type="inferred from homology"/>
<dbReference type="InterPro" id="IPR029063">
    <property type="entry name" value="SAM-dependent_MTases_sf"/>
</dbReference>
<accession>A0A8H4LPP2</accession>
<name>A0A8H4LPP2_9HYPO</name>
<reference evidence="3 4" key="1">
    <citation type="submission" date="2020-01" db="EMBL/GenBank/DDBJ databases">
        <title>Identification and distribution of gene clusters putatively required for synthesis of sphingolipid metabolism inhibitors in phylogenetically diverse species of the filamentous fungus Fusarium.</title>
        <authorList>
            <person name="Kim H.-S."/>
            <person name="Busman M."/>
            <person name="Brown D.W."/>
            <person name="Divon H."/>
            <person name="Uhlig S."/>
            <person name="Proctor R.H."/>
        </authorList>
    </citation>
    <scope>NUCLEOTIDE SEQUENCE [LARGE SCALE GENOMIC DNA]</scope>
    <source>
        <strain evidence="3 4">NRRL 20459</strain>
    </source>
</reference>
<dbReference type="Gene3D" id="3.40.50.150">
    <property type="entry name" value="Vaccinia Virus protein VP39"/>
    <property type="match status" value="1"/>
</dbReference>
<feature type="region of interest" description="Disordered" evidence="2">
    <location>
        <begin position="1"/>
        <end position="42"/>
    </location>
</feature>
<dbReference type="PANTHER" id="PTHR43591:SF31">
    <property type="entry name" value="LAEA-LIKE, PUTATIVE (AFU_ORTHOLOGUE AFUA_8G01930)-RELATED"/>
    <property type="match status" value="1"/>
</dbReference>
<dbReference type="GO" id="GO:0008168">
    <property type="term" value="F:methyltransferase activity"/>
    <property type="evidence" value="ECO:0007669"/>
    <property type="project" value="TreeGrafter"/>
</dbReference>
<feature type="compositionally biased region" description="Low complexity" evidence="2">
    <location>
        <begin position="26"/>
        <end position="39"/>
    </location>
</feature>
<dbReference type="PANTHER" id="PTHR43591">
    <property type="entry name" value="METHYLTRANSFERASE"/>
    <property type="match status" value="1"/>
</dbReference>
<dbReference type="CDD" id="cd02440">
    <property type="entry name" value="AdoMet_MTases"/>
    <property type="match status" value="1"/>
</dbReference>
<gene>
    <name evidence="3" type="ORF">FALBO_469</name>
</gene>
<dbReference type="OrthoDB" id="2013972at2759"/>
<sequence length="323" mass="36844">MGKLDPTPTLVPDEDASGDHDSALGDDISTSSDSITSSIADYRQENGRTYHRYKDGKYTFPNDDQENEILDMQHHMFLLTFNGRLGLAPPNEPNSKVERVLDVGTGTGIWAMDYGDEHRGAQKISVPPNVQFYVDDLEESWDYPQPFDYIHSRMMTASIASWDKYLSDIFEVRNLAPGGYLELQELDIFAKSDDGSLTAEHALSKWLTLIHGASVQLGRPYQDIDGLKSRMAEAGFTDIVETIFKWPMNTWPQDHKYKELGAWQKENMNLGLESFSMALLTRAHDWTKEQVDALLDEVRKDLINKRIHAYWPIYSIYGRKPEA</sequence>
<protein>
    <recommendedName>
        <fullName evidence="5">Methyltransferase</fullName>
    </recommendedName>
</protein>
<dbReference type="AlphaFoldDB" id="A0A8H4LPP2"/>
<evidence type="ECO:0000256" key="1">
    <source>
        <dbReference type="ARBA" id="ARBA00038158"/>
    </source>
</evidence>
<keyword evidence="4" id="KW-1185">Reference proteome</keyword>
<evidence type="ECO:0008006" key="5">
    <source>
        <dbReference type="Google" id="ProtNLM"/>
    </source>
</evidence>
<organism evidence="3 4">
    <name type="scientific">Fusarium albosuccineum</name>
    <dbReference type="NCBI Taxonomy" id="1237068"/>
    <lineage>
        <taxon>Eukaryota</taxon>
        <taxon>Fungi</taxon>
        <taxon>Dikarya</taxon>
        <taxon>Ascomycota</taxon>
        <taxon>Pezizomycotina</taxon>
        <taxon>Sordariomycetes</taxon>
        <taxon>Hypocreomycetidae</taxon>
        <taxon>Hypocreales</taxon>
        <taxon>Nectriaceae</taxon>
        <taxon>Fusarium</taxon>
        <taxon>Fusarium decemcellulare species complex</taxon>
    </lineage>
</organism>